<keyword evidence="7" id="KW-0720">Serine protease</keyword>
<accession>A0A2K9AD97</accession>
<name>A0A2K9AD97_9GAMM</name>
<dbReference type="Pfam" id="PF01343">
    <property type="entry name" value="Peptidase_S49"/>
    <property type="match status" value="1"/>
</dbReference>
<dbReference type="Gene3D" id="6.20.330.10">
    <property type="match status" value="1"/>
</dbReference>
<proteinExistence type="inferred from homology"/>
<dbReference type="GO" id="GO:0005886">
    <property type="term" value="C:plasma membrane"/>
    <property type="evidence" value="ECO:0007669"/>
    <property type="project" value="UniProtKB-SubCell"/>
</dbReference>
<evidence type="ECO:0000313" key="12">
    <source>
        <dbReference type="EMBL" id="AUD78366.1"/>
    </source>
</evidence>
<dbReference type="PANTHER" id="PTHR42987">
    <property type="entry name" value="PEPTIDASE S49"/>
    <property type="match status" value="1"/>
</dbReference>
<dbReference type="InterPro" id="IPR002142">
    <property type="entry name" value="Peptidase_S49"/>
</dbReference>
<keyword evidence="8 11" id="KW-1133">Transmembrane helix</keyword>
<dbReference type="InterPro" id="IPR013703">
    <property type="entry name" value="Peptidase_S49_N_proteobac"/>
</dbReference>
<dbReference type="RefSeq" id="WP_106646238.1">
    <property type="nucleotide sequence ID" value="NZ_BMGO01000002.1"/>
</dbReference>
<feature type="compositionally biased region" description="Polar residues" evidence="10">
    <location>
        <begin position="99"/>
        <end position="109"/>
    </location>
</feature>
<evidence type="ECO:0000256" key="2">
    <source>
        <dbReference type="ARBA" id="ARBA00008683"/>
    </source>
</evidence>
<evidence type="ECO:0000256" key="7">
    <source>
        <dbReference type="ARBA" id="ARBA00022825"/>
    </source>
</evidence>
<evidence type="ECO:0000256" key="11">
    <source>
        <dbReference type="SAM" id="Phobius"/>
    </source>
</evidence>
<keyword evidence="13" id="KW-1185">Reference proteome</keyword>
<feature type="compositionally biased region" description="Basic and acidic residues" evidence="10">
    <location>
        <begin position="75"/>
        <end position="89"/>
    </location>
</feature>
<evidence type="ECO:0000256" key="6">
    <source>
        <dbReference type="ARBA" id="ARBA00022801"/>
    </source>
</evidence>
<feature type="transmembrane region" description="Helical" evidence="11">
    <location>
        <begin position="12"/>
        <end position="31"/>
    </location>
</feature>
<dbReference type="GO" id="GO:0006508">
    <property type="term" value="P:proteolysis"/>
    <property type="evidence" value="ECO:0007669"/>
    <property type="project" value="UniProtKB-KW"/>
</dbReference>
<dbReference type="InterPro" id="IPR047272">
    <property type="entry name" value="S49_SppA_C"/>
</dbReference>
<reference evidence="12 13" key="1">
    <citation type="submission" date="2017-12" db="EMBL/GenBank/DDBJ databases">
        <title>Kangiella profundi FT102 completed genome.</title>
        <authorList>
            <person name="Xu J."/>
            <person name="Wang J."/>
            <person name="Lu Y."/>
        </authorList>
    </citation>
    <scope>NUCLEOTIDE SEQUENCE [LARGE SCALE GENOMIC DNA]</scope>
    <source>
        <strain evidence="12 13">FT102</strain>
    </source>
</reference>
<evidence type="ECO:0000256" key="9">
    <source>
        <dbReference type="ARBA" id="ARBA00023136"/>
    </source>
</evidence>
<keyword evidence="9 11" id="KW-0472">Membrane</keyword>
<dbReference type="AlphaFoldDB" id="A0A2K9AD97"/>
<dbReference type="GO" id="GO:0004252">
    <property type="term" value="F:serine-type endopeptidase activity"/>
    <property type="evidence" value="ECO:0007669"/>
    <property type="project" value="InterPro"/>
</dbReference>
<evidence type="ECO:0000256" key="3">
    <source>
        <dbReference type="ARBA" id="ARBA00022475"/>
    </source>
</evidence>
<dbReference type="CDD" id="cd07023">
    <property type="entry name" value="S49_Sppa_N_C"/>
    <property type="match status" value="1"/>
</dbReference>
<dbReference type="Proteomes" id="UP000232693">
    <property type="component" value="Chromosome"/>
</dbReference>
<dbReference type="Pfam" id="PF08496">
    <property type="entry name" value="Peptidase_S49_N"/>
    <property type="match status" value="1"/>
</dbReference>
<keyword evidence="3" id="KW-1003">Cell membrane</keyword>
<dbReference type="SUPFAM" id="SSF52096">
    <property type="entry name" value="ClpP/crotonase"/>
    <property type="match status" value="1"/>
</dbReference>
<evidence type="ECO:0000256" key="1">
    <source>
        <dbReference type="ARBA" id="ARBA00004236"/>
    </source>
</evidence>
<gene>
    <name evidence="12" type="ORF">CW740_03535</name>
</gene>
<keyword evidence="5 11" id="KW-0812">Transmembrane</keyword>
<evidence type="ECO:0000256" key="10">
    <source>
        <dbReference type="SAM" id="MobiDB-lite"/>
    </source>
</evidence>
<dbReference type="OrthoDB" id="5614232at2"/>
<keyword evidence="4 12" id="KW-0645">Protease</keyword>
<evidence type="ECO:0000313" key="13">
    <source>
        <dbReference type="Proteomes" id="UP000232693"/>
    </source>
</evidence>
<dbReference type="KEGG" id="kpd:CW740_03535"/>
<feature type="region of interest" description="Disordered" evidence="10">
    <location>
        <begin position="75"/>
        <end position="134"/>
    </location>
</feature>
<sequence length="385" mass="42833">MEFLSEYGLFLLKTATIAVVIIIIISLLISAGQRQRSSSKGDIKVVNLGEAIKDNSQSIKNEILTNAEYKQLVKEEKEREKQQEKEAKQKLKQAKKSTGKQLSDSSVSVEPTAAGEDANQSEDTAEGESQVESPQRMYVIDFDGDIHATGVDSLREEVTAILATANKGDEVMVRLESPGGLVHSYGLAASQLKRIRDAGLKLTISVDQVAASGGYMMACVADELVAAPFAVVGSIGVVAEIPNFNRLLQKANIDYEQHTAGQYKRTLTMFGQNTTVAREKFKQELEDTHQLFKTFIHENRPNLDLDKVATGEHWYGRQALELGLVDKILTSDDVILDALNSKDVYSIKYEIRKPLTERLSVNLYQAMDKFVLRWIQRSSQTNIFK</sequence>
<organism evidence="12 13">
    <name type="scientific">Kangiella profundi</name>
    <dbReference type="NCBI Taxonomy" id="1561924"/>
    <lineage>
        <taxon>Bacteria</taxon>
        <taxon>Pseudomonadati</taxon>
        <taxon>Pseudomonadota</taxon>
        <taxon>Gammaproteobacteria</taxon>
        <taxon>Kangiellales</taxon>
        <taxon>Kangiellaceae</taxon>
        <taxon>Kangiella</taxon>
    </lineage>
</organism>
<keyword evidence="6" id="KW-0378">Hydrolase</keyword>
<dbReference type="InterPro" id="IPR029045">
    <property type="entry name" value="ClpP/crotonase-like_dom_sf"/>
</dbReference>
<evidence type="ECO:0000256" key="8">
    <source>
        <dbReference type="ARBA" id="ARBA00022989"/>
    </source>
</evidence>
<evidence type="ECO:0000256" key="4">
    <source>
        <dbReference type="ARBA" id="ARBA00022670"/>
    </source>
</evidence>
<comment type="similarity">
    <text evidence="2">Belongs to the peptidase S49 family.</text>
</comment>
<evidence type="ECO:0000256" key="5">
    <source>
        <dbReference type="ARBA" id="ARBA00022692"/>
    </source>
</evidence>
<dbReference type="NCBIfam" id="NF008745">
    <property type="entry name" value="PRK11778.1"/>
    <property type="match status" value="1"/>
</dbReference>
<comment type="subcellular location">
    <subcellularLocation>
        <location evidence="1">Cell membrane</location>
    </subcellularLocation>
</comment>
<protein>
    <submittedName>
        <fullName evidence="12">Protease SohB</fullName>
    </submittedName>
</protein>
<dbReference type="PANTHER" id="PTHR42987:SF4">
    <property type="entry name" value="PROTEASE SOHB-RELATED"/>
    <property type="match status" value="1"/>
</dbReference>
<dbReference type="Gene3D" id="3.90.226.10">
    <property type="entry name" value="2-enoyl-CoA Hydratase, Chain A, domain 1"/>
    <property type="match status" value="1"/>
</dbReference>
<dbReference type="EMBL" id="CP025120">
    <property type="protein sequence ID" value="AUD78366.1"/>
    <property type="molecule type" value="Genomic_DNA"/>
</dbReference>